<evidence type="ECO:0000256" key="3">
    <source>
        <dbReference type="ARBA" id="ARBA00035112"/>
    </source>
</evidence>
<evidence type="ECO:0000313" key="4">
    <source>
        <dbReference type="EMBL" id="KAJ7736767.1"/>
    </source>
</evidence>
<accession>A0AAD7I7E6</accession>
<keyword evidence="2" id="KW-0560">Oxidoreductase</keyword>
<evidence type="ECO:0000256" key="2">
    <source>
        <dbReference type="ARBA" id="ARBA00023002"/>
    </source>
</evidence>
<comment type="similarity">
    <text evidence="3">Belongs to the ustYa family.</text>
</comment>
<evidence type="ECO:0008006" key="6">
    <source>
        <dbReference type="Google" id="ProtNLM"/>
    </source>
</evidence>
<evidence type="ECO:0000313" key="5">
    <source>
        <dbReference type="Proteomes" id="UP001215280"/>
    </source>
</evidence>
<sequence>MIVLHSRSIASTVAILGLLSVCLSWNIVRAVFRVCGKPAPALGTEEGNIPEMLPGTYSGLTEMMVEDTVRYRYPNIEASEEWESANPFGFGTYHWDDQLSLFVTVFHQHHCIETFGQQLTRTHKADWRHLQHCLNYMREMAMCHPDLTLERGDFTKRNFTTEHGGTLYVCRDLDPVYDLLKSNWREWVKFQKKSKGGKSSSPEFGHY</sequence>
<dbReference type="Proteomes" id="UP001215280">
    <property type="component" value="Unassembled WGS sequence"/>
</dbReference>
<proteinExistence type="inferred from homology"/>
<comment type="caution">
    <text evidence="4">The sequence shown here is derived from an EMBL/GenBank/DDBJ whole genome shotgun (WGS) entry which is preliminary data.</text>
</comment>
<dbReference type="AlphaFoldDB" id="A0AAD7I7E6"/>
<evidence type="ECO:0000256" key="1">
    <source>
        <dbReference type="ARBA" id="ARBA00004685"/>
    </source>
</evidence>
<dbReference type="InterPro" id="IPR021765">
    <property type="entry name" value="UstYa-like"/>
</dbReference>
<dbReference type="EMBL" id="JARJLG010000147">
    <property type="protein sequence ID" value="KAJ7736767.1"/>
    <property type="molecule type" value="Genomic_DNA"/>
</dbReference>
<dbReference type="GO" id="GO:0043386">
    <property type="term" value="P:mycotoxin biosynthetic process"/>
    <property type="evidence" value="ECO:0007669"/>
    <property type="project" value="InterPro"/>
</dbReference>
<dbReference type="GO" id="GO:0016491">
    <property type="term" value="F:oxidoreductase activity"/>
    <property type="evidence" value="ECO:0007669"/>
    <property type="project" value="UniProtKB-KW"/>
</dbReference>
<keyword evidence="5" id="KW-1185">Reference proteome</keyword>
<dbReference type="PANTHER" id="PTHR33365">
    <property type="entry name" value="YALI0B05434P"/>
    <property type="match status" value="1"/>
</dbReference>
<dbReference type="Pfam" id="PF11807">
    <property type="entry name" value="UstYa"/>
    <property type="match status" value="1"/>
</dbReference>
<gene>
    <name evidence="4" type="ORF">DFH07DRAFT_842761</name>
</gene>
<organism evidence="4 5">
    <name type="scientific">Mycena maculata</name>
    <dbReference type="NCBI Taxonomy" id="230809"/>
    <lineage>
        <taxon>Eukaryota</taxon>
        <taxon>Fungi</taxon>
        <taxon>Dikarya</taxon>
        <taxon>Basidiomycota</taxon>
        <taxon>Agaricomycotina</taxon>
        <taxon>Agaricomycetes</taxon>
        <taxon>Agaricomycetidae</taxon>
        <taxon>Agaricales</taxon>
        <taxon>Marasmiineae</taxon>
        <taxon>Mycenaceae</taxon>
        <taxon>Mycena</taxon>
    </lineage>
</organism>
<comment type="pathway">
    <text evidence="1">Mycotoxin biosynthesis.</text>
</comment>
<reference evidence="4" key="1">
    <citation type="submission" date="2023-03" db="EMBL/GenBank/DDBJ databases">
        <title>Massive genome expansion in bonnet fungi (Mycena s.s.) driven by repeated elements and novel gene families across ecological guilds.</title>
        <authorList>
            <consortium name="Lawrence Berkeley National Laboratory"/>
            <person name="Harder C.B."/>
            <person name="Miyauchi S."/>
            <person name="Viragh M."/>
            <person name="Kuo A."/>
            <person name="Thoen E."/>
            <person name="Andreopoulos B."/>
            <person name="Lu D."/>
            <person name="Skrede I."/>
            <person name="Drula E."/>
            <person name="Henrissat B."/>
            <person name="Morin E."/>
            <person name="Kohler A."/>
            <person name="Barry K."/>
            <person name="LaButti K."/>
            <person name="Morin E."/>
            <person name="Salamov A."/>
            <person name="Lipzen A."/>
            <person name="Mereny Z."/>
            <person name="Hegedus B."/>
            <person name="Baldrian P."/>
            <person name="Stursova M."/>
            <person name="Weitz H."/>
            <person name="Taylor A."/>
            <person name="Grigoriev I.V."/>
            <person name="Nagy L.G."/>
            <person name="Martin F."/>
            <person name="Kauserud H."/>
        </authorList>
    </citation>
    <scope>NUCLEOTIDE SEQUENCE</scope>
    <source>
        <strain evidence="4">CBHHK188m</strain>
    </source>
</reference>
<dbReference type="PANTHER" id="PTHR33365:SF11">
    <property type="entry name" value="TAT PATHWAY SIGNAL SEQUENCE"/>
    <property type="match status" value="1"/>
</dbReference>
<protein>
    <recommendedName>
        <fullName evidence="6">Oxidase ustYa</fullName>
    </recommendedName>
</protein>
<name>A0AAD7I7E6_9AGAR</name>